<reference evidence="2 3" key="1">
    <citation type="submission" date="2018-04" db="EMBL/GenBank/DDBJ databases">
        <title>Pedobacter chongqingensis sp. nov., isolated from a rottenly hemp rope.</title>
        <authorList>
            <person name="Cai Y."/>
        </authorList>
    </citation>
    <scope>NUCLEOTIDE SEQUENCE [LARGE SCALE GENOMIC DNA]</scope>
    <source>
        <strain evidence="2 3">FJ4-8</strain>
    </source>
</reference>
<evidence type="ECO:0000313" key="3">
    <source>
        <dbReference type="Proteomes" id="UP000245647"/>
    </source>
</evidence>
<sequence>MKTLYNKIVLLGAVLLILASCKKDEERITVRAGDPPALKSSVSTLVLSQDDATENAVTFSWDAYALTWSADQYKSDIVKYTIEADIKGQNFASPVITDVNGTSKVFTVSAFNAMLTKLELAPGTPANIELRLKSTLASNTTPAYSNVLNITATPYRDVPEYPSLYVAGSYQGWDPPTALKVSSPQSNTEYEGYINFPDASSEFKFTSARDWSHTNYGAGATTGTLSTDGGNLQISGAGYYYLKANTGTLKWSALKVTWGVIGDAAGSWDVDKPLTYDAAARVWKATLTLSAGEMKFRANSSWDLNYGAGAEEGLLKAGGGNLKITEPGSYQITLDLSNPGYYLYKLKKV</sequence>
<dbReference type="RefSeq" id="WP_109416349.1">
    <property type="nucleotide sequence ID" value="NZ_QEAS01000010.1"/>
</dbReference>
<dbReference type="InterPro" id="IPR025970">
    <property type="entry name" value="SusE"/>
</dbReference>
<accession>A0A2U2PG41</accession>
<dbReference type="CDD" id="cd12956">
    <property type="entry name" value="CBM_SusE-F_like"/>
    <property type="match status" value="1"/>
</dbReference>
<keyword evidence="3" id="KW-1185">Reference proteome</keyword>
<dbReference type="AlphaFoldDB" id="A0A2U2PG41"/>
<dbReference type="OrthoDB" id="975117at2"/>
<evidence type="ECO:0000259" key="1">
    <source>
        <dbReference type="Pfam" id="PF14292"/>
    </source>
</evidence>
<dbReference type="Proteomes" id="UP000245647">
    <property type="component" value="Unassembled WGS sequence"/>
</dbReference>
<dbReference type="Pfam" id="PF14292">
    <property type="entry name" value="SusE"/>
    <property type="match status" value="1"/>
</dbReference>
<comment type="caution">
    <text evidence="2">The sequence shown here is derived from an EMBL/GenBank/DDBJ whole genome shotgun (WGS) entry which is preliminary data.</text>
</comment>
<dbReference type="GO" id="GO:0019867">
    <property type="term" value="C:outer membrane"/>
    <property type="evidence" value="ECO:0007669"/>
    <property type="project" value="InterPro"/>
</dbReference>
<dbReference type="Gene3D" id="2.60.40.3620">
    <property type="match status" value="2"/>
</dbReference>
<dbReference type="PROSITE" id="PS51257">
    <property type="entry name" value="PROKAR_LIPOPROTEIN"/>
    <property type="match status" value="1"/>
</dbReference>
<evidence type="ECO:0000313" key="2">
    <source>
        <dbReference type="EMBL" id="PWG80232.1"/>
    </source>
</evidence>
<protein>
    <submittedName>
        <fullName evidence="2">DUF5116 domain-containing protein</fullName>
    </submittedName>
</protein>
<feature type="domain" description="SusE outer membrane protein" evidence="1">
    <location>
        <begin position="23"/>
        <end position="133"/>
    </location>
</feature>
<organism evidence="2 3">
    <name type="scientific">Pararcticibacter amylolyticus</name>
    <dbReference type="NCBI Taxonomy" id="2173175"/>
    <lineage>
        <taxon>Bacteria</taxon>
        <taxon>Pseudomonadati</taxon>
        <taxon>Bacteroidota</taxon>
        <taxon>Sphingobacteriia</taxon>
        <taxon>Sphingobacteriales</taxon>
        <taxon>Sphingobacteriaceae</taxon>
        <taxon>Pararcticibacter</taxon>
    </lineage>
</organism>
<proteinExistence type="predicted"/>
<dbReference type="CDD" id="cd12967">
    <property type="entry name" value="CBM_SusE-F_like_u1"/>
    <property type="match status" value="1"/>
</dbReference>
<gene>
    <name evidence="2" type="ORF">DDR33_13655</name>
</gene>
<dbReference type="EMBL" id="QEAS01000010">
    <property type="protein sequence ID" value="PWG80232.1"/>
    <property type="molecule type" value="Genomic_DNA"/>
</dbReference>
<dbReference type="GO" id="GO:2001070">
    <property type="term" value="F:starch binding"/>
    <property type="evidence" value="ECO:0007669"/>
    <property type="project" value="InterPro"/>
</dbReference>
<name>A0A2U2PG41_9SPHI</name>